<evidence type="ECO:0000313" key="5">
    <source>
        <dbReference type="Proteomes" id="UP001201449"/>
    </source>
</evidence>
<comment type="caution">
    <text evidence="4">The sequence shown here is derived from an EMBL/GenBank/DDBJ whole genome shotgun (WGS) entry which is preliminary data.</text>
</comment>
<keyword evidence="2" id="KW-0472">Membrane</keyword>
<dbReference type="InterPro" id="IPR003423">
    <property type="entry name" value="OMP_efflux"/>
</dbReference>
<dbReference type="SUPFAM" id="SSF56954">
    <property type="entry name" value="Outer membrane efflux proteins (OEP)"/>
    <property type="match status" value="1"/>
</dbReference>
<reference evidence="4 5" key="1">
    <citation type="submission" date="2022-01" db="EMBL/GenBank/DDBJ databases">
        <title>Mariniradius saccharolyticus sp. nov., isolated from sediment of a river.</title>
        <authorList>
            <person name="Liu H."/>
        </authorList>
    </citation>
    <scope>NUCLEOTIDE SEQUENCE [LARGE SCALE GENOMIC DNA]</scope>
    <source>
        <strain evidence="4 5">RY-2</strain>
    </source>
</reference>
<dbReference type="Pfam" id="PF02321">
    <property type="entry name" value="OEP"/>
    <property type="match status" value="2"/>
</dbReference>
<proteinExistence type="inferred from homology"/>
<dbReference type="PANTHER" id="PTHR30203">
    <property type="entry name" value="OUTER MEMBRANE CATION EFFLUX PROTEIN"/>
    <property type="match status" value="1"/>
</dbReference>
<feature type="signal peptide" evidence="2">
    <location>
        <begin position="1"/>
        <end position="21"/>
    </location>
</feature>
<dbReference type="PROSITE" id="PS51257">
    <property type="entry name" value="PROKAR_LIPOPROTEIN"/>
    <property type="match status" value="1"/>
</dbReference>
<evidence type="ECO:0000256" key="1">
    <source>
        <dbReference type="ARBA" id="ARBA00007613"/>
    </source>
</evidence>
<organism evidence="4 5">
    <name type="scientific">Mariniradius sediminis</name>
    <dbReference type="NCBI Taxonomy" id="2909237"/>
    <lineage>
        <taxon>Bacteria</taxon>
        <taxon>Pseudomonadati</taxon>
        <taxon>Bacteroidota</taxon>
        <taxon>Cytophagia</taxon>
        <taxon>Cytophagales</taxon>
        <taxon>Cyclobacteriaceae</taxon>
        <taxon>Mariniradius</taxon>
    </lineage>
</organism>
<protein>
    <submittedName>
        <fullName evidence="4">TolC family protein</fullName>
    </submittedName>
</protein>
<comment type="similarity">
    <text evidence="1 2">Belongs to the outer membrane factor (OMF) (TC 1.B.17) family.</text>
</comment>
<dbReference type="Gene3D" id="2.20.200.10">
    <property type="entry name" value="Outer membrane efflux proteins (OEP)"/>
    <property type="match status" value="1"/>
</dbReference>
<dbReference type="EMBL" id="JAKEVZ010000007">
    <property type="protein sequence ID" value="MCF1751444.1"/>
    <property type="molecule type" value="Genomic_DNA"/>
</dbReference>
<feature type="chain" id="PRO_5045007728" evidence="2">
    <location>
        <begin position="22"/>
        <end position="486"/>
    </location>
</feature>
<sequence length="486" mass="55334">MKNRKFHSLIGLFLVFFLIQACKTTKVSQPQDSDILPITFDDDRLDTTSNHALLNWEQFFEDEKLRDLITIALANNQDNLKTLEKIRIAQANLRVAKVGWLPEFNAVAGASRRKFGEYTMDGVGNFDTNLSGNVPEDKRIPDPYRDFIVGANFNWEIDVWGKYRNLNKAAASRYLASQEMANYVKTWLISQVAVQYYSILGLEEEIRILDENIRLQELAVGLSKDLKVSGKSNQLAVDQFEALLLNFKALVNEKQRMLRSAELQMAALLGNYQTDYERSSLEEAFVEPEILRTGLPTDLLQLRPDVRMAERELMAANADIFAARAAFFPSFNLFGMAGFNAFDFSKLFFNPASAVYQFGAGLAAPLFNRNRIKMQFEAANASQRIAWYDYEQTVLRSYIEVLDLVNQFQTLDEQVENKSNEVLVQKRSVENSNTMFTVGYANYLDVLNAQSRALQAEIELIELKTQQLQARVNLYKALGGGWTVSN</sequence>
<dbReference type="InterPro" id="IPR010131">
    <property type="entry name" value="MdtP/NodT-like"/>
</dbReference>
<feature type="coiled-coil region" evidence="3">
    <location>
        <begin position="401"/>
        <end position="471"/>
    </location>
</feature>
<keyword evidence="2" id="KW-0812">Transmembrane</keyword>
<gene>
    <name evidence="4" type="ORF">L0U89_10220</name>
</gene>
<evidence type="ECO:0000256" key="2">
    <source>
        <dbReference type="RuleBase" id="RU362097"/>
    </source>
</evidence>
<evidence type="ECO:0000256" key="3">
    <source>
        <dbReference type="SAM" id="Coils"/>
    </source>
</evidence>
<dbReference type="PANTHER" id="PTHR30203:SF30">
    <property type="entry name" value="OUTER MEMBRANE PROTEIN-RELATED"/>
    <property type="match status" value="1"/>
</dbReference>
<dbReference type="Gene3D" id="1.20.1600.10">
    <property type="entry name" value="Outer membrane efflux proteins (OEP)"/>
    <property type="match status" value="1"/>
</dbReference>
<comment type="subcellular location">
    <subcellularLocation>
        <location evidence="2">Cell membrane</location>
        <topology evidence="2">Lipid-anchor</topology>
    </subcellularLocation>
</comment>
<name>A0ABS9BVW4_9BACT</name>
<keyword evidence="2" id="KW-1134">Transmembrane beta strand</keyword>
<keyword evidence="2" id="KW-0564">Palmitate</keyword>
<dbReference type="RefSeq" id="WP_234861434.1">
    <property type="nucleotide sequence ID" value="NZ_JAKEVZ010000007.1"/>
</dbReference>
<keyword evidence="2" id="KW-0732">Signal</keyword>
<dbReference type="NCBIfam" id="TIGR01845">
    <property type="entry name" value="outer_NodT"/>
    <property type="match status" value="1"/>
</dbReference>
<accession>A0ABS9BVW4</accession>
<keyword evidence="5" id="KW-1185">Reference proteome</keyword>
<evidence type="ECO:0000313" key="4">
    <source>
        <dbReference type="EMBL" id="MCF1751444.1"/>
    </source>
</evidence>
<keyword evidence="3" id="KW-0175">Coiled coil</keyword>
<keyword evidence="2" id="KW-0449">Lipoprotein</keyword>
<dbReference type="Proteomes" id="UP001201449">
    <property type="component" value="Unassembled WGS sequence"/>
</dbReference>